<dbReference type="PROSITE" id="PS50045">
    <property type="entry name" value="SIGMA54_INTERACT_4"/>
    <property type="match status" value="1"/>
</dbReference>
<dbReference type="SUPFAM" id="SSF46689">
    <property type="entry name" value="Homeodomain-like"/>
    <property type="match status" value="1"/>
</dbReference>
<keyword evidence="4 8" id="KW-0238">DNA-binding</keyword>
<protein>
    <submittedName>
        <fullName evidence="8">DNA-binding protein Fis</fullName>
    </submittedName>
</protein>
<dbReference type="eggNOG" id="COG3829">
    <property type="taxonomic scope" value="Bacteria"/>
</dbReference>
<keyword evidence="3" id="KW-0805">Transcription regulation</keyword>
<gene>
    <name evidence="8" type="ordered locus">Acid345_3727</name>
</gene>
<dbReference type="Proteomes" id="UP000002432">
    <property type="component" value="Chromosome"/>
</dbReference>
<dbReference type="Pfam" id="PF00158">
    <property type="entry name" value="Sigma54_activat"/>
    <property type="match status" value="1"/>
</dbReference>
<keyword evidence="6" id="KW-0804">Transcription</keyword>
<dbReference type="PANTHER" id="PTHR32071:SF123">
    <property type="entry name" value="DNA-BINDING TRANSCRIPTIONAL ACTIVATOR HYFR-RELATED"/>
    <property type="match status" value="1"/>
</dbReference>
<dbReference type="FunFam" id="1.10.8.60:FF:000014">
    <property type="entry name" value="DNA-binding transcriptional regulator NtrC"/>
    <property type="match status" value="1"/>
</dbReference>
<evidence type="ECO:0000256" key="4">
    <source>
        <dbReference type="ARBA" id="ARBA00023125"/>
    </source>
</evidence>
<dbReference type="EnsemblBacteria" id="ABF42728">
    <property type="protein sequence ID" value="ABF42728"/>
    <property type="gene ID" value="Acid345_3727"/>
</dbReference>
<dbReference type="AlphaFoldDB" id="Q1IK72"/>
<dbReference type="InterPro" id="IPR058031">
    <property type="entry name" value="AAA_lid_NorR"/>
</dbReference>
<dbReference type="InterPro" id="IPR025943">
    <property type="entry name" value="Sigma_54_int_dom_ATP-bd_2"/>
</dbReference>
<evidence type="ECO:0000256" key="5">
    <source>
        <dbReference type="ARBA" id="ARBA00023159"/>
    </source>
</evidence>
<accession>Q1IK72</accession>
<sequence>MESDNEVRSNGQRPVERRFEQIIGKSPALESAFADVEQVAPTDSTVLILGETGTGKELIARAIHNISPRCGRPFVKLNCAAIPFDLLESELFGHEKGAFTGAIAQKIGRFDMANTGTLFLDEIGDIPLALQPKLLRVLQEQEFERLGSCRTHRVDVRLVAATHRNLIEMVKRAEFRSDLYYRLNVFPVTLPALRERKEDIPLLVAHFVKVFGQRMGKRILNVPQSTMDALTEYSWPGNIRELQNLVERAVIRSNDGLLPNPLPQSANYQHNQFTQGVFADSQREVILKMLDTCGWILGGSRGAASRLGLKRTTLIAKMKKLGISRPLSESDRPQLTEQQESD</sequence>
<dbReference type="InterPro" id="IPR027417">
    <property type="entry name" value="P-loop_NTPase"/>
</dbReference>
<dbReference type="STRING" id="204669.Acid345_3727"/>
<evidence type="ECO:0000256" key="3">
    <source>
        <dbReference type="ARBA" id="ARBA00023015"/>
    </source>
</evidence>
<dbReference type="EMBL" id="CP000360">
    <property type="protein sequence ID" value="ABF42728.1"/>
    <property type="molecule type" value="Genomic_DNA"/>
</dbReference>
<dbReference type="PROSITE" id="PS00688">
    <property type="entry name" value="SIGMA54_INTERACT_3"/>
    <property type="match status" value="1"/>
</dbReference>
<dbReference type="GO" id="GO:0006355">
    <property type="term" value="P:regulation of DNA-templated transcription"/>
    <property type="evidence" value="ECO:0007669"/>
    <property type="project" value="InterPro"/>
</dbReference>
<reference evidence="8 9" key="1">
    <citation type="journal article" date="2009" name="Appl. Environ. Microbiol.">
        <title>Three genomes from the phylum Acidobacteria provide insight into the lifestyles of these microorganisms in soils.</title>
        <authorList>
            <person name="Ward N.L."/>
            <person name="Challacombe J.F."/>
            <person name="Janssen P.H."/>
            <person name="Henrissat B."/>
            <person name="Coutinho P.M."/>
            <person name="Wu M."/>
            <person name="Xie G."/>
            <person name="Haft D.H."/>
            <person name="Sait M."/>
            <person name="Badger J."/>
            <person name="Barabote R.D."/>
            <person name="Bradley B."/>
            <person name="Brettin T.S."/>
            <person name="Brinkac L.M."/>
            <person name="Bruce D."/>
            <person name="Creasy T."/>
            <person name="Daugherty S.C."/>
            <person name="Davidsen T.M."/>
            <person name="DeBoy R.T."/>
            <person name="Detter J.C."/>
            <person name="Dodson R.J."/>
            <person name="Durkin A.S."/>
            <person name="Ganapathy A."/>
            <person name="Gwinn-Giglio M."/>
            <person name="Han C.S."/>
            <person name="Khouri H."/>
            <person name="Kiss H."/>
            <person name="Kothari S.P."/>
            <person name="Madupu R."/>
            <person name="Nelson K.E."/>
            <person name="Nelson W.C."/>
            <person name="Paulsen I."/>
            <person name="Penn K."/>
            <person name="Ren Q."/>
            <person name="Rosovitz M.J."/>
            <person name="Selengut J.D."/>
            <person name="Shrivastava S."/>
            <person name="Sullivan S.A."/>
            <person name="Tapia R."/>
            <person name="Thompson L.S."/>
            <person name="Watkins K.L."/>
            <person name="Yang Q."/>
            <person name="Yu C."/>
            <person name="Zafar N."/>
            <person name="Zhou L."/>
            <person name="Kuske C.R."/>
        </authorList>
    </citation>
    <scope>NUCLEOTIDE SEQUENCE [LARGE SCALE GENOMIC DNA]</scope>
    <source>
        <strain evidence="8 9">Ellin345</strain>
    </source>
</reference>
<dbReference type="PROSITE" id="PS00676">
    <property type="entry name" value="SIGMA54_INTERACT_2"/>
    <property type="match status" value="1"/>
</dbReference>
<dbReference type="InterPro" id="IPR025662">
    <property type="entry name" value="Sigma_54_int_dom_ATP-bd_1"/>
</dbReference>
<evidence type="ECO:0000313" key="8">
    <source>
        <dbReference type="EMBL" id="ABF42728.1"/>
    </source>
</evidence>
<keyword evidence="5" id="KW-0010">Activator</keyword>
<dbReference type="SMART" id="SM00382">
    <property type="entry name" value="AAA"/>
    <property type="match status" value="1"/>
</dbReference>
<dbReference type="GO" id="GO:0005524">
    <property type="term" value="F:ATP binding"/>
    <property type="evidence" value="ECO:0007669"/>
    <property type="project" value="UniProtKB-KW"/>
</dbReference>
<dbReference type="PROSITE" id="PS00675">
    <property type="entry name" value="SIGMA54_INTERACT_1"/>
    <property type="match status" value="1"/>
</dbReference>
<keyword evidence="2" id="KW-0067">ATP-binding</keyword>
<dbReference type="Gene3D" id="1.10.10.60">
    <property type="entry name" value="Homeodomain-like"/>
    <property type="match status" value="1"/>
</dbReference>
<dbReference type="InterPro" id="IPR025944">
    <property type="entry name" value="Sigma_54_int_dom_CS"/>
</dbReference>
<evidence type="ECO:0000313" key="9">
    <source>
        <dbReference type="Proteomes" id="UP000002432"/>
    </source>
</evidence>
<dbReference type="Gene3D" id="3.40.50.300">
    <property type="entry name" value="P-loop containing nucleotide triphosphate hydrolases"/>
    <property type="match status" value="1"/>
</dbReference>
<dbReference type="HOGENOM" id="CLU_000445_0_7_0"/>
<dbReference type="Gene3D" id="1.10.8.60">
    <property type="match status" value="1"/>
</dbReference>
<feature type="domain" description="Sigma-54 factor interaction" evidence="7">
    <location>
        <begin position="22"/>
        <end position="251"/>
    </location>
</feature>
<dbReference type="Pfam" id="PF25601">
    <property type="entry name" value="AAA_lid_14"/>
    <property type="match status" value="1"/>
</dbReference>
<evidence type="ECO:0000256" key="1">
    <source>
        <dbReference type="ARBA" id="ARBA00022741"/>
    </source>
</evidence>
<evidence type="ECO:0000256" key="6">
    <source>
        <dbReference type="ARBA" id="ARBA00023163"/>
    </source>
</evidence>
<dbReference type="PANTHER" id="PTHR32071">
    <property type="entry name" value="TRANSCRIPTIONAL REGULATORY PROTEIN"/>
    <property type="match status" value="1"/>
</dbReference>
<name>Q1IK72_KORVE</name>
<dbReference type="InterPro" id="IPR002078">
    <property type="entry name" value="Sigma_54_int"/>
</dbReference>
<proteinExistence type="predicted"/>
<dbReference type="KEGG" id="aba:Acid345_3727"/>
<keyword evidence="1" id="KW-0547">Nucleotide-binding</keyword>
<dbReference type="FunFam" id="3.40.50.300:FF:000006">
    <property type="entry name" value="DNA-binding transcriptional regulator NtrC"/>
    <property type="match status" value="1"/>
</dbReference>
<organism evidence="8 9">
    <name type="scientific">Koribacter versatilis (strain Ellin345)</name>
    <dbReference type="NCBI Taxonomy" id="204669"/>
    <lineage>
        <taxon>Bacteria</taxon>
        <taxon>Pseudomonadati</taxon>
        <taxon>Acidobacteriota</taxon>
        <taxon>Terriglobia</taxon>
        <taxon>Terriglobales</taxon>
        <taxon>Candidatus Korobacteraceae</taxon>
        <taxon>Candidatus Korobacter</taxon>
    </lineage>
</organism>
<dbReference type="InterPro" id="IPR009057">
    <property type="entry name" value="Homeodomain-like_sf"/>
</dbReference>
<dbReference type="InterPro" id="IPR003593">
    <property type="entry name" value="AAA+_ATPase"/>
</dbReference>
<evidence type="ECO:0000256" key="2">
    <source>
        <dbReference type="ARBA" id="ARBA00022840"/>
    </source>
</evidence>
<dbReference type="CDD" id="cd00009">
    <property type="entry name" value="AAA"/>
    <property type="match status" value="1"/>
</dbReference>
<evidence type="ECO:0000259" key="7">
    <source>
        <dbReference type="PROSITE" id="PS50045"/>
    </source>
</evidence>
<keyword evidence="9" id="KW-1185">Reference proteome</keyword>
<dbReference type="SUPFAM" id="SSF52540">
    <property type="entry name" value="P-loop containing nucleoside triphosphate hydrolases"/>
    <property type="match status" value="1"/>
</dbReference>
<dbReference type="GO" id="GO:0003677">
    <property type="term" value="F:DNA binding"/>
    <property type="evidence" value="ECO:0007669"/>
    <property type="project" value="UniProtKB-KW"/>
</dbReference>